<evidence type="ECO:0000256" key="1">
    <source>
        <dbReference type="ARBA" id="ARBA00023125"/>
    </source>
</evidence>
<protein>
    <recommendedName>
        <fullName evidence="2">Integrase SAM-like N-terminal domain-containing protein</fullName>
    </recommendedName>
</protein>
<dbReference type="AlphaFoldDB" id="A0AAE0G241"/>
<name>A0AAE0G241_9CHLO</name>
<evidence type="ECO:0000259" key="2">
    <source>
        <dbReference type="Pfam" id="PF02899"/>
    </source>
</evidence>
<accession>A0AAE0G241</accession>
<dbReference type="SUPFAM" id="SSF47823">
    <property type="entry name" value="lambda integrase-like, N-terminal domain"/>
    <property type="match status" value="1"/>
</dbReference>
<proteinExistence type="predicted"/>
<sequence length="188" mass="20327">MQGAPRGKGTMGDYRPKARAFMQFCEDQQRQWQPATEATMRLYIAHLMDKGTVLAASLQPYLSAINNYHEDMGHPGPAKGRIVARAVKGMSSMQVQAAKRAGEDQTVRSEGLLGEVQKTKGTDTALANKGLQLALGVLPSRRGALFGAQYIRGRVQQRVPVRALGVLLERVCHLGGGCTTLVSSAEVH</sequence>
<keyword evidence="1" id="KW-0238">DNA-binding</keyword>
<dbReference type="InterPro" id="IPR004107">
    <property type="entry name" value="Integrase_SAM-like_N"/>
</dbReference>
<dbReference type="GO" id="GO:0003677">
    <property type="term" value="F:DNA binding"/>
    <property type="evidence" value="ECO:0007669"/>
    <property type="project" value="UniProtKB-KW"/>
</dbReference>
<dbReference type="InterPro" id="IPR010998">
    <property type="entry name" value="Integrase_recombinase_N"/>
</dbReference>
<gene>
    <name evidence="3" type="ORF">CYMTET_22049</name>
</gene>
<dbReference type="Proteomes" id="UP001190700">
    <property type="component" value="Unassembled WGS sequence"/>
</dbReference>
<dbReference type="GO" id="GO:0015074">
    <property type="term" value="P:DNA integration"/>
    <property type="evidence" value="ECO:0007669"/>
    <property type="project" value="InterPro"/>
</dbReference>
<dbReference type="Pfam" id="PF02899">
    <property type="entry name" value="Phage_int_SAM_1"/>
    <property type="match status" value="1"/>
</dbReference>
<dbReference type="EMBL" id="LGRX02010907">
    <property type="protein sequence ID" value="KAK3269511.1"/>
    <property type="molecule type" value="Genomic_DNA"/>
</dbReference>
<keyword evidence="4" id="KW-1185">Reference proteome</keyword>
<dbReference type="Gene3D" id="1.10.150.130">
    <property type="match status" value="1"/>
</dbReference>
<feature type="domain" description="Integrase SAM-like N-terminal" evidence="2">
    <location>
        <begin position="8"/>
        <end position="69"/>
    </location>
</feature>
<evidence type="ECO:0000313" key="4">
    <source>
        <dbReference type="Proteomes" id="UP001190700"/>
    </source>
</evidence>
<comment type="caution">
    <text evidence="3">The sequence shown here is derived from an EMBL/GenBank/DDBJ whole genome shotgun (WGS) entry which is preliminary data.</text>
</comment>
<evidence type="ECO:0000313" key="3">
    <source>
        <dbReference type="EMBL" id="KAK3269511.1"/>
    </source>
</evidence>
<organism evidence="3 4">
    <name type="scientific">Cymbomonas tetramitiformis</name>
    <dbReference type="NCBI Taxonomy" id="36881"/>
    <lineage>
        <taxon>Eukaryota</taxon>
        <taxon>Viridiplantae</taxon>
        <taxon>Chlorophyta</taxon>
        <taxon>Pyramimonadophyceae</taxon>
        <taxon>Pyramimonadales</taxon>
        <taxon>Pyramimonadaceae</taxon>
        <taxon>Cymbomonas</taxon>
    </lineage>
</organism>
<reference evidence="3 4" key="1">
    <citation type="journal article" date="2015" name="Genome Biol. Evol.">
        <title>Comparative Genomics of a Bacterivorous Green Alga Reveals Evolutionary Causalities and Consequences of Phago-Mixotrophic Mode of Nutrition.</title>
        <authorList>
            <person name="Burns J.A."/>
            <person name="Paasch A."/>
            <person name="Narechania A."/>
            <person name="Kim E."/>
        </authorList>
    </citation>
    <scope>NUCLEOTIDE SEQUENCE [LARGE SCALE GENOMIC DNA]</scope>
    <source>
        <strain evidence="3 4">PLY_AMNH</strain>
    </source>
</reference>